<name>A0ABX9N8T7_9MICO</name>
<evidence type="ECO:0000256" key="3">
    <source>
        <dbReference type="ARBA" id="ARBA00023015"/>
    </source>
</evidence>
<dbReference type="InterPro" id="IPR036388">
    <property type="entry name" value="WH-like_DNA-bd_sf"/>
</dbReference>
<dbReference type="EMBL" id="QWEE01000019">
    <property type="protein sequence ID" value="RII94052.1"/>
    <property type="molecule type" value="Genomic_DNA"/>
</dbReference>
<evidence type="ECO:0000256" key="2">
    <source>
        <dbReference type="ARBA" id="ARBA00022777"/>
    </source>
</evidence>
<keyword evidence="3" id="KW-0805">Transcription regulation</keyword>
<comment type="caution">
    <text evidence="6">The sequence shown here is derived from an EMBL/GenBank/DDBJ whole genome shotgun (WGS) entry which is preliminary data.</text>
</comment>
<dbReference type="Gene3D" id="3.30.450.40">
    <property type="match status" value="1"/>
</dbReference>
<accession>A0ABX9N8T7</accession>
<dbReference type="SMART" id="SM00065">
    <property type="entry name" value="GAF"/>
    <property type="match status" value="1"/>
</dbReference>
<evidence type="ECO:0000313" key="7">
    <source>
        <dbReference type="Proteomes" id="UP000265355"/>
    </source>
</evidence>
<protein>
    <submittedName>
        <fullName evidence="6">ANTAR domain-containing protein</fullName>
    </submittedName>
</protein>
<proteinExistence type="predicted"/>
<dbReference type="PIRSF" id="PIRSF036625">
    <property type="entry name" value="GAF_ANTAR"/>
    <property type="match status" value="1"/>
</dbReference>
<dbReference type="RefSeq" id="WP_119372393.1">
    <property type="nucleotide sequence ID" value="NZ_CP040792.1"/>
</dbReference>
<dbReference type="InterPro" id="IPR003018">
    <property type="entry name" value="GAF"/>
</dbReference>
<sequence>MTDQPRETRLLAAIGTMADTLVEDYDVIDVAQLLVDASQDLFDVTAAGLLLSDKHGELELLASTDEDARLMEMLQIDAHAGPCFDCFHTGQLVVVPDISTAVTRWRPFSDAAARLGYASVHAIPLRNHDVVLGTLNLFGSTAGALDAADLLAARALCDMTTLGILHHRLFQEHDIVQAQLENALESRVVIEQPKGFLSFTNTISVDDAFALLRHHARSNSLRISDVARQVIDRSLDLGPSREEPRVAADDEHGPRS</sequence>
<dbReference type="InterPro" id="IPR005561">
    <property type="entry name" value="ANTAR"/>
</dbReference>
<dbReference type="Pfam" id="PF03861">
    <property type="entry name" value="ANTAR"/>
    <property type="match status" value="1"/>
</dbReference>
<keyword evidence="7" id="KW-1185">Reference proteome</keyword>
<dbReference type="InterPro" id="IPR011006">
    <property type="entry name" value="CheY-like_superfamily"/>
</dbReference>
<keyword evidence="2" id="KW-0418">Kinase</keyword>
<evidence type="ECO:0000256" key="4">
    <source>
        <dbReference type="ARBA" id="ARBA00023163"/>
    </source>
</evidence>
<dbReference type="Proteomes" id="UP000265355">
    <property type="component" value="Unassembled WGS sequence"/>
</dbReference>
<dbReference type="InterPro" id="IPR029016">
    <property type="entry name" value="GAF-like_dom_sf"/>
</dbReference>
<dbReference type="SUPFAM" id="SSF55781">
    <property type="entry name" value="GAF domain-like"/>
    <property type="match status" value="1"/>
</dbReference>
<dbReference type="InterPro" id="IPR012074">
    <property type="entry name" value="GAF_ANTAR"/>
</dbReference>
<dbReference type="SUPFAM" id="SSF52172">
    <property type="entry name" value="CheY-like"/>
    <property type="match status" value="1"/>
</dbReference>
<dbReference type="Gene3D" id="1.10.10.10">
    <property type="entry name" value="Winged helix-like DNA-binding domain superfamily/Winged helix DNA-binding domain"/>
    <property type="match status" value="1"/>
</dbReference>
<gene>
    <name evidence="6" type="ORF">DZF98_02665</name>
</gene>
<dbReference type="PROSITE" id="PS50921">
    <property type="entry name" value="ANTAR"/>
    <property type="match status" value="1"/>
</dbReference>
<evidence type="ECO:0000256" key="1">
    <source>
        <dbReference type="ARBA" id="ARBA00022679"/>
    </source>
</evidence>
<dbReference type="SMART" id="SM01012">
    <property type="entry name" value="ANTAR"/>
    <property type="match status" value="1"/>
</dbReference>
<reference evidence="6 7" key="1">
    <citation type="submission" date="2018-08" db="EMBL/GenBank/DDBJ databases">
        <title>Genome Sequence of Clavibacter michiganensis Subspecies type strains, and the Atypical Peach-Colored Strains Isolated from Tomato.</title>
        <authorList>
            <person name="Osdaghi E."/>
            <person name="Portier P."/>
            <person name="Briand M."/>
            <person name="Jacques M.-A."/>
        </authorList>
    </citation>
    <scope>NUCLEOTIDE SEQUENCE [LARGE SCALE GENOMIC DNA]</scope>
    <source>
        <strain evidence="6 7">CFBP 8216</strain>
    </source>
</reference>
<evidence type="ECO:0000313" key="6">
    <source>
        <dbReference type="EMBL" id="RII94052.1"/>
    </source>
</evidence>
<evidence type="ECO:0000259" key="5">
    <source>
        <dbReference type="PROSITE" id="PS50921"/>
    </source>
</evidence>
<organism evidence="6 7">
    <name type="scientific">Clavibacter californiensis</name>
    <dbReference type="NCBI Taxonomy" id="1401995"/>
    <lineage>
        <taxon>Bacteria</taxon>
        <taxon>Bacillati</taxon>
        <taxon>Actinomycetota</taxon>
        <taxon>Actinomycetes</taxon>
        <taxon>Micrococcales</taxon>
        <taxon>Microbacteriaceae</taxon>
        <taxon>Clavibacter</taxon>
    </lineage>
</organism>
<dbReference type="Pfam" id="PF13185">
    <property type="entry name" value="GAF_2"/>
    <property type="match status" value="1"/>
</dbReference>
<feature type="domain" description="ANTAR" evidence="5">
    <location>
        <begin position="170"/>
        <end position="231"/>
    </location>
</feature>
<keyword evidence="1" id="KW-0808">Transferase</keyword>
<keyword evidence="4" id="KW-0804">Transcription</keyword>